<evidence type="ECO:0000313" key="2">
    <source>
        <dbReference type="EMBL" id="CAK0849186.1"/>
    </source>
</evidence>
<name>A0ABN9TSL8_9DINO</name>
<dbReference type="Proteomes" id="UP001189429">
    <property type="component" value="Unassembled WGS sequence"/>
</dbReference>
<reference evidence="2" key="1">
    <citation type="submission" date="2023-10" db="EMBL/GenBank/DDBJ databases">
        <authorList>
            <person name="Chen Y."/>
            <person name="Shah S."/>
            <person name="Dougan E. K."/>
            <person name="Thang M."/>
            <person name="Chan C."/>
        </authorList>
    </citation>
    <scope>NUCLEOTIDE SEQUENCE [LARGE SCALE GENOMIC DNA]</scope>
</reference>
<proteinExistence type="predicted"/>
<comment type="caution">
    <text evidence="2">The sequence shown here is derived from an EMBL/GenBank/DDBJ whole genome shotgun (WGS) entry which is preliminary data.</text>
</comment>
<dbReference type="EMBL" id="CAUYUJ010015039">
    <property type="protein sequence ID" value="CAK0849186.1"/>
    <property type="molecule type" value="Genomic_DNA"/>
</dbReference>
<sequence>MRPSVFQGLEVTIVIFVCLELTINVLACSEMTVVFVVCLGMIVHMVDHSLGLPSSLVRLEVTAVGFGCVEVPFVIQGLDVVGGFGVGDGLVAIKGLEVFEGA</sequence>
<accession>A0ABN9TSL8</accession>
<protein>
    <submittedName>
        <fullName evidence="2">Uncharacterized protein</fullName>
    </submittedName>
</protein>
<keyword evidence="1" id="KW-0472">Membrane</keyword>
<keyword evidence="3" id="KW-1185">Reference proteome</keyword>
<feature type="transmembrane region" description="Helical" evidence="1">
    <location>
        <begin position="12"/>
        <end position="43"/>
    </location>
</feature>
<evidence type="ECO:0000256" key="1">
    <source>
        <dbReference type="SAM" id="Phobius"/>
    </source>
</evidence>
<organism evidence="2 3">
    <name type="scientific">Prorocentrum cordatum</name>
    <dbReference type="NCBI Taxonomy" id="2364126"/>
    <lineage>
        <taxon>Eukaryota</taxon>
        <taxon>Sar</taxon>
        <taxon>Alveolata</taxon>
        <taxon>Dinophyceae</taxon>
        <taxon>Prorocentrales</taxon>
        <taxon>Prorocentraceae</taxon>
        <taxon>Prorocentrum</taxon>
    </lineage>
</organism>
<keyword evidence="1" id="KW-0812">Transmembrane</keyword>
<gene>
    <name evidence="2" type="ORF">PCOR1329_LOCUS41935</name>
</gene>
<keyword evidence="1" id="KW-1133">Transmembrane helix</keyword>
<evidence type="ECO:0000313" key="3">
    <source>
        <dbReference type="Proteomes" id="UP001189429"/>
    </source>
</evidence>